<feature type="compositionally biased region" description="Basic and acidic residues" evidence="1">
    <location>
        <begin position="40"/>
        <end position="52"/>
    </location>
</feature>
<keyword evidence="2" id="KW-0472">Membrane</keyword>
<reference evidence="3 4" key="1">
    <citation type="submission" date="2020-10" db="EMBL/GenBank/DDBJ databases">
        <title>Draft genome and description of Brachybacterium epidermidis sp nov.</title>
        <authorList>
            <person name="Boxberger M."/>
            <person name="La Scola B."/>
        </authorList>
    </citation>
    <scope>NUCLEOTIDE SEQUENCE [LARGE SCALE GENOMIC DNA]</scope>
    <source>
        <strain evidence="3 4">Marseille-Q2903</strain>
    </source>
</reference>
<sequence length="174" mass="18504">MSGGPQDSRSEDPRDVDLEFARLLEAEGVLLPPGQAPREPAARGEDRHHPHSPDSPSEPPSEDDRAKARAAHPSRGRGPRPPRELEDEEDIDALAPDAWMGDFVPPDPDLPEPTPRALWSWTALIGGLVALLVVAVVPALPPWIGGLGGLVALGGVIALLLRAPTHREGDGIQI</sequence>
<feature type="compositionally biased region" description="Basic and acidic residues" evidence="1">
    <location>
        <begin position="8"/>
        <end position="25"/>
    </location>
</feature>
<gene>
    <name evidence="3" type="ORF">IOE58_09935</name>
</gene>
<feature type="transmembrane region" description="Helical" evidence="2">
    <location>
        <begin position="143"/>
        <end position="161"/>
    </location>
</feature>
<feature type="transmembrane region" description="Helical" evidence="2">
    <location>
        <begin position="118"/>
        <end position="137"/>
    </location>
</feature>
<protein>
    <recommendedName>
        <fullName evidence="5">DUF308 domain-containing protein</fullName>
    </recommendedName>
</protein>
<dbReference type="Proteomes" id="UP000644727">
    <property type="component" value="Unassembled WGS sequence"/>
</dbReference>
<dbReference type="RefSeq" id="WP_193866229.1">
    <property type="nucleotide sequence ID" value="NZ_JADEYR010000010.1"/>
</dbReference>
<keyword evidence="2" id="KW-0812">Transmembrane</keyword>
<feature type="region of interest" description="Disordered" evidence="1">
    <location>
        <begin position="1"/>
        <end position="101"/>
    </location>
</feature>
<evidence type="ECO:0000313" key="4">
    <source>
        <dbReference type="Proteomes" id="UP000644727"/>
    </source>
</evidence>
<organism evidence="3 4">
    <name type="scientific">Brachybacterium epidermidis</name>
    <dbReference type="NCBI Taxonomy" id="2781983"/>
    <lineage>
        <taxon>Bacteria</taxon>
        <taxon>Bacillati</taxon>
        <taxon>Actinomycetota</taxon>
        <taxon>Actinomycetes</taxon>
        <taxon>Micrococcales</taxon>
        <taxon>Dermabacteraceae</taxon>
        <taxon>Brachybacterium</taxon>
    </lineage>
</organism>
<keyword evidence="2" id="KW-1133">Transmembrane helix</keyword>
<evidence type="ECO:0000313" key="3">
    <source>
        <dbReference type="EMBL" id="MBE9404483.1"/>
    </source>
</evidence>
<evidence type="ECO:0000256" key="1">
    <source>
        <dbReference type="SAM" id="MobiDB-lite"/>
    </source>
</evidence>
<proteinExistence type="predicted"/>
<comment type="caution">
    <text evidence="3">The sequence shown here is derived from an EMBL/GenBank/DDBJ whole genome shotgun (WGS) entry which is preliminary data.</text>
</comment>
<keyword evidence="4" id="KW-1185">Reference proteome</keyword>
<name>A0ABR9W217_9MICO</name>
<feature type="compositionally biased region" description="Basic residues" evidence="1">
    <location>
        <begin position="68"/>
        <end position="80"/>
    </location>
</feature>
<evidence type="ECO:0008006" key="5">
    <source>
        <dbReference type="Google" id="ProtNLM"/>
    </source>
</evidence>
<evidence type="ECO:0000256" key="2">
    <source>
        <dbReference type="SAM" id="Phobius"/>
    </source>
</evidence>
<accession>A0ABR9W217</accession>
<dbReference type="EMBL" id="JADEYR010000010">
    <property type="protein sequence ID" value="MBE9404483.1"/>
    <property type="molecule type" value="Genomic_DNA"/>
</dbReference>